<comment type="caution">
    <text evidence="7">The sequence shown here is derived from an EMBL/GenBank/DDBJ whole genome shotgun (WGS) entry which is preliminary data.</text>
</comment>
<keyword evidence="3" id="KW-0574">Periplasm</keyword>
<evidence type="ECO:0000313" key="8">
    <source>
        <dbReference type="Proteomes" id="UP000181790"/>
    </source>
</evidence>
<protein>
    <submittedName>
        <fullName evidence="7">Uncharacterized protein</fullName>
    </submittedName>
</protein>
<accession>A0A1S2VHB7</accession>
<reference evidence="7 8" key="1">
    <citation type="submission" date="2016-10" db="EMBL/GenBank/DDBJ databases">
        <title>Arsenicibacter rosenii gen. nov., sp. nov., an efficient arsenic-methylating bacterium isolated from an arsenic-contaminated paddy soil.</title>
        <authorList>
            <person name="Huang K."/>
        </authorList>
    </citation>
    <scope>NUCLEOTIDE SEQUENCE [LARGE SCALE GENOMIC DNA]</scope>
    <source>
        <strain evidence="7 8">SM-1</strain>
    </source>
</reference>
<feature type="domain" description="Heparinase II/III-like C-terminal" evidence="5">
    <location>
        <begin position="420"/>
        <end position="644"/>
    </location>
</feature>
<evidence type="ECO:0000256" key="1">
    <source>
        <dbReference type="ARBA" id="ARBA00004418"/>
    </source>
</evidence>
<evidence type="ECO:0000256" key="3">
    <source>
        <dbReference type="ARBA" id="ARBA00022764"/>
    </source>
</evidence>
<dbReference type="Pfam" id="PF07940">
    <property type="entry name" value="Hepar_II_III_C"/>
    <property type="match status" value="1"/>
</dbReference>
<evidence type="ECO:0000259" key="6">
    <source>
        <dbReference type="Pfam" id="PF16889"/>
    </source>
</evidence>
<keyword evidence="4" id="KW-0456">Lyase</keyword>
<proteinExistence type="predicted"/>
<feature type="domain" description="Heparin-sulfate lyase N-terminal" evidence="6">
    <location>
        <begin position="103"/>
        <end position="338"/>
    </location>
</feature>
<organism evidence="7 8">
    <name type="scientific">Arsenicibacter rosenii</name>
    <dbReference type="NCBI Taxonomy" id="1750698"/>
    <lineage>
        <taxon>Bacteria</taxon>
        <taxon>Pseudomonadati</taxon>
        <taxon>Bacteroidota</taxon>
        <taxon>Cytophagia</taxon>
        <taxon>Cytophagales</taxon>
        <taxon>Spirosomataceae</taxon>
        <taxon>Arsenicibacter</taxon>
    </lineage>
</organism>
<dbReference type="GO" id="GO:0016829">
    <property type="term" value="F:lyase activity"/>
    <property type="evidence" value="ECO:0007669"/>
    <property type="project" value="UniProtKB-KW"/>
</dbReference>
<dbReference type="OrthoDB" id="7335480at2"/>
<dbReference type="PANTHER" id="PTHR39210:SF1">
    <property type="entry name" value="HEPARIN-SULFATE LYASE"/>
    <property type="match status" value="1"/>
</dbReference>
<dbReference type="RefSeq" id="WP_071504388.1">
    <property type="nucleotide sequence ID" value="NZ_MORL01000009.1"/>
</dbReference>
<keyword evidence="2" id="KW-0732">Signal</keyword>
<dbReference type="InterPro" id="IPR012480">
    <property type="entry name" value="Hepar_II_III_C"/>
</dbReference>
<evidence type="ECO:0000259" key="5">
    <source>
        <dbReference type="Pfam" id="PF07940"/>
    </source>
</evidence>
<name>A0A1S2VHB7_9BACT</name>
<dbReference type="GO" id="GO:0042597">
    <property type="term" value="C:periplasmic space"/>
    <property type="evidence" value="ECO:0007669"/>
    <property type="project" value="UniProtKB-SubCell"/>
</dbReference>
<sequence length="668" mass="77200">MTNEKKDNMTRYRWFYYRFRTMSLPEVGFRLRQYVQKRSDRSHMNWQPVIRLAKLPASILFTDNLGQFTNLPPLQAPIFNHKVDLTQTVDWHLDLSTGRRFPLTYAKDIDIRTGEAGNAKYVWEVNRMPFLPALALAYRRSESPGLLARLMELIESWAQENPYLVGVNWYSNIEVNLRLINWFFCWNILNASQLVKKNPAFSRFVERCWVPLIYQHCVYSRENPSYYSSANNHLIAEYAGLFIAGSFWQFPESDEWTKYAKAGLEREIQLQHRRGINLEQTATYIQFITDFFLIAYVVGLRTNNAFSFAYTDQLRQIAIYISVLLDCCGSLPNYGDQDNGRVVVLDNLDANLNFRSILTSSAVLFFDSFFKQCAHAMEPGTGQVFDLKNYLLFGMEGQEQFDELPSVNVQLGSGFYTEEGHFILRKQESAGREIYVYFDAAPLGFLSIAAHGHADALSFCLHIDGCPFFVDPGTYTYHTESAWRNYFVSTRAHNTICIDGQNQAFQGGALLWLNHYQTSVTRVQSGEWADEVTATHTGYERLACRHERALHFDKSEDRLLVSDRIVNYGTQDRQVELMFHLHPDVFVTQLADNHFELLQLNCPDRLVRIDLLPSLKTTIHRGETEPEPLGWFSDRFYRKQPTSVIRSVTTVPAGETIDLQSVIQILTI</sequence>
<gene>
    <name evidence="7" type="ORF">BLX24_17005</name>
</gene>
<evidence type="ECO:0000313" key="7">
    <source>
        <dbReference type="EMBL" id="OIN57800.1"/>
    </source>
</evidence>
<dbReference type="SUPFAM" id="SSF48230">
    <property type="entry name" value="Chondroitin AC/alginate lyase"/>
    <property type="match status" value="1"/>
</dbReference>
<dbReference type="InterPro" id="IPR031680">
    <property type="entry name" value="Hepar_II_III_N"/>
</dbReference>
<dbReference type="Pfam" id="PF16889">
    <property type="entry name" value="Hepar_II_III_N"/>
    <property type="match status" value="1"/>
</dbReference>
<dbReference type="PANTHER" id="PTHR39210">
    <property type="entry name" value="HEPARIN-SULFATE LYASE"/>
    <property type="match status" value="1"/>
</dbReference>
<dbReference type="Gene3D" id="2.70.98.70">
    <property type="match status" value="1"/>
</dbReference>
<dbReference type="Proteomes" id="UP000181790">
    <property type="component" value="Unassembled WGS sequence"/>
</dbReference>
<keyword evidence="8" id="KW-1185">Reference proteome</keyword>
<evidence type="ECO:0000256" key="4">
    <source>
        <dbReference type="ARBA" id="ARBA00023239"/>
    </source>
</evidence>
<dbReference type="InterPro" id="IPR008929">
    <property type="entry name" value="Chondroitin_lyas"/>
</dbReference>
<dbReference type="AlphaFoldDB" id="A0A1S2VHB7"/>
<comment type="subcellular location">
    <subcellularLocation>
        <location evidence="1">Periplasm</location>
    </subcellularLocation>
</comment>
<dbReference type="Gene3D" id="1.50.10.100">
    <property type="entry name" value="Chondroitin AC/alginate lyase"/>
    <property type="match status" value="1"/>
</dbReference>
<dbReference type="EMBL" id="MORL01000009">
    <property type="protein sequence ID" value="OIN57800.1"/>
    <property type="molecule type" value="Genomic_DNA"/>
</dbReference>
<evidence type="ECO:0000256" key="2">
    <source>
        <dbReference type="ARBA" id="ARBA00022729"/>
    </source>
</evidence>